<dbReference type="EMBL" id="FZOC01000002">
    <property type="protein sequence ID" value="SNR77785.1"/>
    <property type="molecule type" value="Genomic_DNA"/>
</dbReference>
<dbReference type="InterPro" id="IPR016169">
    <property type="entry name" value="FAD-bd_PCMH_sub2"/>
</dbReference>
<evidence type="ECO:0000256" key="1">
    <source>
        <dbReference type="ARBA" id="ARBA00001974"/>
    </source>
</evidence>
<dbReference type="InterPro" id="IPR016166">
    <property type="entry name" value="FAD-bd_PCMH"/>
</dbReference>
<comment type="similarity">
    <text evidence="2">Belongs to the FAD-binding oxidoreductase/transferase type 4 family.</text>
</comment>
<feature type="domain" description="FAD-binding PCMH-type" evidence="6">
    <location>
        <begin position="35"/>
        <end position="215"/>
    </location>
</feature>
<dbReference type="Pfam" id="PF02913">
    <property type="entry name" value="FAD-oxidase_C"/>
    <property type="match status" value="1"/>
</dbReference>
<dbReference type="PANTHER" id="PTHR42934">
    <property type="entry name" value="GLYCOLATE OXIDASE SUBUNIT GLCD"/>
    <property type="match status" value="1"/>
</dbReference>
<evidence type="ECO:0000313" key="8">
    <source>
        <dbReference type="Proteomes" id="UP000198324"/>
    </source>
</evidence>
<evidence type="ECO:0000256" key="2">
    <source>
        <dbReference type="ARBA" id="ARBA00008000"/>
    </source>
</evidence>
<dbReference type="Gene3D" id="1.10.45.10">
    <property type="entry name" value="Vanillyl-alcohol Oxidase, Chain A, domain 4"/>
    <property type="match status" value="1"/>
</dbReference>
<dbReference type="PANTHER" id="PTHR42934:SF2">
    <property type="entry name" value="GLYCOLATE OXIDASE SUBUNIT GLCD"/>
    <property type="match status" value="1"/>
</dbReference>
<dbReference type="Gene3D" id="3.30.70.2740">
    <property type="match status" value="1"/>
</dbReference>
<gene>
    <name evidence="7" type="ORF">SAMN04488503_1210</name>
</gene>
<evidence type="ECO:0000256" key="3">
    <source>
        <dbReference type="ARBA" id="ARBA00022630"/>
    </source>
</evidence>
<dbReference type="GO" id="GO:0016491">
    <property type="term" value="F:oxidoreductase activity"/>
    <property type="evidence" value="ECO:0007669"/>
    <property type="project" value="UniProtKB-KW"/>
</dbReference>
<organism evidence="7 8">
    <name type="scientific">Humidesulfovibrio mexicanus</name>
    <dbReference type="NCBI Taxonomy" id="147047"/>
    <lineage>
        <taxon>Bacteria</taxon>
        <taxon>Pseudomonadati</taxon>
        <taxon>Thermodesulfobacteriota</taxon>
        <taxon>Desulfovibrionia</taxon>
        <taxon>Desulfovibrionales</taxon>
        <taxon>Desulfovibrionaceae</taxon>
        <taxon>Humidesulfovibrio</taxon>
    </lineage>
</organism>
<dbReference type="GO" id="GO:0071949">
    <property type="term" value="F:FAD binding"/>
    <property type="evidence" value="ECO:0007669"/>
    <property type="project" value="InterPro"/>
</dbReference>
<accession>A0A238Z2V4</accession>
<dbReference type="InterPro" id="IPR006094">
    <property type="entry name" value="Oxid_FAD_bind_N"/>
</dbReference>
<dbReference type="InterPro" id="IPR016171">
    <property type="entry name" value="Vanillyl_alc_oxidase_C-sub2"/>
</dbReference>
<evidence type="ECO:0000256" key="4">
    <source>
        <dbReference type="ARBA" id="ARBA00022827"/>
    </source>
</evidence>
<dbReference type="InterPro" id="IPR004113">
    <property type="entry name" value="FAD-bd_oxidored_4_C"/>
</dbReference>
<dbReference type="InterPro" id="IPR036318">
    <property type="entry name" value="FAD-bd_PCMH-like_sf"/>
</dbReference>
<keyword evidence="5" id="KW-0560">Oxidoreductase</keyword>
<dbReference type="Pfam" id="PF01565">
    <property type="entry name" value="FAD_binding_4"/>
    <property type="match status" value="1"/>
</dbReference>
<dbReference type="Proteomes" id="UP000198324">
    <property type="component" value="Unassembled WGS sequence"/>
</dbReference>
<dbReference type="PROSITE" id="PS51387">
    <property type="entry name" value="FAD_PCMH"/>
    <property type="match status" value="1"/>
</dbReference>
<dbReference type="InterPro" id="IPR051914">
    <property type="entry name" value="FAD-linked_OxidoTrans_Type4"/>
</dbReference>
<evidence type="ECO:0000256" key="5">
    <source>
        <dbReference type="ARBA" id="ARBA00023002"/>
    </source>
</evidence>
<dbReference type="FunFam" id="1.10.45.10:FF:000001">
    <property type="entry name" value="D-lactate dehydrogenase mitochondrial"/>
    <property type="match status" value="1"/>
</dbReference>
<comment type="cofactor">
    <cofactor evidence="1">
        <name>FAD</name>
        <dbReference type="ChEBI" id="CHEBI:57692"/>
    </cofactor>
</comment>
<keyword evidence="8" id="KW-1185">Reference proteome</keyword>
<dbReference type="FunFam" id="3.30.70.2740:FF:000001">
    <property type="entry name" value="D-lactate dehydrogenase mitochondrial"/>
    <property type="match status" value="1"/>
</dbReference>
<evidence type="ECO:0000313" key="7">
    <source>
        <dbReference type="EMBL" id="SNR77785.1"/>
    </source>
</evidence>
<sequence length="459" mass="48838">MNDALKKEFEALVGKDNVMEGESDRFSYAYDAAVLEPVLPGVVIRPETREALGRVVKLCNDNGLPITVRGSGTNLSGGTIPKQGGVVILTNALNRILEINEADLYAVVEPGVITAKFAAEVAARGLFYPPDPGSQAVSTLGGNVAENAGGLRGLKYGVTKDYVMGVDFFDVDGELVKSGSRTVKCVSGLNLTGLMVASEGTLGVFEKITLKLVPPPLAAKAMMAVFDDMSKASETVAAIIAAKIVPATLELMDNFTIRTVEDFAKAGLPVDAKALLLIEVDGHPGQVADEAEKVEAICRRQGAVRIQVAKDAEERNKVWEARRAALSALARVSPTTVLEDATVPRSKIPAMMHALDSVAAKYKLTIGTFGHAGDGNLHPTILTDRRNAEEWKRVEEAIDEIFDVALSLGGTLSGEHGIGLAKSKYLEKETSRATILFSRHLKKAVDPKGILNPGKIIGE</sequence>
<dbReference type="SUPFAM" id="SSF55103">
    <property type="entry name" value="FAD-linked oxidases, C-terminal domain"/>
    <property type="match status" value="1"/>
</dbReference>
<proteinExistence type="inferred from homology"/>
<dbReference type="InterPro" id="IPR016164">
    <property type="entry name" value="FAD-linked_Oxase-like_C"/>
</dbReference>
<dbReference type="SUPFAM" id="SSF56176">
    <property type="entry name" value="FAD-binding/transporter-associated domain-like"/>
    <property type="match status" value="1"/>
</dbReference>
<evidence type="ECO:0000259" key="6">
    <source>
        <dbReference type="PROSITE" id="PS51387"/>
    </source>
</evidence>
<keyword evidence="4" id="KW-0274">FAD</keyword>
<protein>
    <submittedName>
        <fullName evidence="7">Glycolate oxidase</fullName>
    </submittedName>
</protein>
<dbReference type="AlphaFoldDB" id="A0A238Z2V4"/>
<reference evidence="7 8" key="1">
    <citation type="submission" date="2017-06" db="EMBL/GenBank/DDBJ databases">
        <authorList>
            <person name="Kim H.J."/>
            <person name="Triplett B.A."/>
        </authorList>
    </citation>
    <scope>NUCLEOTIDE SEQUENCE [LARGE SCALE GENOMIC DNA]</scope>
    <source>
        <strain evidence="7 8">DSM 13116</strain>
    </source>
</reference>
<keyword evidence="3" id="KW-0285">Flavoprotein</keyword>
<dbReference type="RefSeq" id="WP_089272744.1">
    <property type="nucleotide sequence ID" value="NZ_FZOC01000002.1"/>
</dbReference>
<dbReference type="Gene3D" id="3.30.465.10">
    <property type="match status" value="1"/>
</dbReference>
<dbReference type="OrthoDB" id="9811557at2"/>
<name>A0A238Z2V4_9BACT</name>